<evidence type="ECO:0000256" key="1">
    <source>
        <dbReference type="ARBA" id="ARBA00023015"/>
    </source>
</evidence>
<keyword evidence="1" id="KW-0805">Transcription regulation</keyword>
<dbReference type="Pfam" id="PF00440">
    <property type="entry name" value="TetR_N"/>
    <property type="match status" value="1"/>
</dbReference>
<keyword evidence="2 4" id="KW-0238">DNA-binding</keyword>
<evidence type="ECO:0000256" key="5">
    <source>
        <dbReference type="SAM" id="MobiDB-lite"/>
    </source>
</evidence>
<accession>A0ABR6BJE8</accession>
<evidence type="ECO:0000259" key="6">
    <source>
        <dbReference type="PROSITE" id="PS50977"/>
    </source>
</evidence>
<gene>
    <name evidence="7" type="ORF">BC739_004211</name>
</gene>
<proteinExistence type="predicted"/>
<dbReference type="Pfam" id="PF16859">
    <property type="entry name" value="TetR_C_11"/>
    <property type="match status" value="1"/>
</dbReference>
<dbReference type="SUPFAM" id="SSF48498">
    <property type="entry name" value="Tetracyclin repressor-like, C-terminal domain"/>
    <property type="match status" value="1"/>
</dbReference>
<protein>
    <submittedName>
        <fullName evidence="7">AcrR family transcriptional regulator</fullName>
    </submittedName>
</protein>
<dbReference type="PANTHER" id="PTHR30055:SF148">
    <property type="entry name" value="TETR-FAMILY TRANSCRIPTIONAL REGULATOR"/>
    <property type="match status" value="1"/>
</dbReference>
<dbReference type="InterPro" id="IPR001647">
    <property type="entry name" value="HTH_TetR"/>
</dbReference>
<dbReference type="RefSeq" id="WP_182838152.1">
    <property type="nucleotide sequence ID" value="NZ_BAAABQ010000074.1"/>
</dbReference>
<dbReference type="PROSITE" id="PS01081">
    <property type="entry name" value="HTH_TETR_1"/>
    <property type="match status" value="1"/>
</dbReference>
<sequence length="201" mass="22138">MPTSTSRSSGPAERKGRPRSVEKDQAILAAALDLLAKEGFTRMTLDGVAAAAGVSKATIHLRWRTKADLVTAALESMRLNTTVHQVGEVRADLIAHLEEFRLTLERVNGMPMIGTCLAEEAHTPELLDLLRERTVRPRRALFREVLAQARERGELAADVDLDAATSALIGSYYADKLAGRVTDARWTERVVDQVLNGLRQR</sequence>
<dbReference type="InterPro" id="IPR023772">
    <property type="entry name" value="DNA-bd_HTH_TetR-type_CS"/>
</dbReference>
<dbReference type="InterPro" id="IPR050109">
    <property type="entry name" value="HTH-type_TetR-like_transc_reg"/>
</dbReference>
<name>A0ABR6BJE8_9PSEU</name>
<dbReference type="PRINTS" id="PR00455">
    <property type="entry name" value="HTHTETR"/>
</dbReference>
<dbReference type="SUPFAM" id="SSF46689">
    <property type="entry name" value="Homeodomain-like"/>
    <property type="match status" value="1"/>
</dbReference>
<feature type="DNA-binding region" description="H-T-H motif" evidence="4">
    <location>
        <begin position="44"/>
        <end position="63"/>
    </location>
</feature>
<dbReference type="Gene3D" id="1.10.10.60">
    <property type="entry name" value="Homeodomain-like"/>
    <property type="match status" value="1"/>
</dbReference>
<dbReference type="Proteomes" id="UP000517916">
    <property type="component" value="Unassembled WGS sequence"/>
</dbReference>
<dbReference type="PANTHER" id="PTHR30055">
    <property type="entry name" value="HTH-TYPE TRANSCRIPTIONAL REGULATOR RUTR"/>
    <property type="match status" value="1"/>
</dbReference>
<feature type="region of interest" description="Disordered" evidence="5">
    <location>
        <begin position="1"/>
        <end position="21"/>
    </location>
</feature>
<keyword evidence="3" id="KW-0804">Transcription</keyword>
<organism evidence="7 8">
    <name type="scientific">Kutzneria viridogrisea</name>
    <dbReference type="NCBI Taxonomy" id="47990"/>
    <lineage>
        <taxon>Bacteria</taxon>
        <taxon>Bacillati</taxon>
        <taxon>Actinomycetota</taxon>
        <taxon>Actinomycetes</taxon>
        <taxon>Pseudonocardiales</taxon>
        <taxon>Pseudonocardiaceae</taxon>
        <taxon>Kutzneria</taxon>
    </lineage>
</organism>
<dbReference type="InterPro" id="IPR036271">
    <property type="entry name" value="Tet_transcr_reg_TetR-rel_C_sf"/>
</dbReference>
<dbReference type="PROSITE" id="PS50977">
    <property type="entry name" value="HTH_TETR_2"/>
    <property type="match status" value="1"/>
</dbReference>
<feature type="domain" description="HTH tetR-type" evidence="6">
    <location>
        <begin position="21"/>
        <end position="81"/>
    </location>
</feature>
<evidence type="ECO:0000313" key="7">
    <source>
        <dbReference type="EMBL" id="MBA8927005.1"/>
    </source>
</evidence>
<evidence type="ECO:0000313" key="8">
    <source>
        <dbReference type="Proteomes" id="UP000517916"/>
    </source>
</evidence>
<comment type="caution">
    <text evidence="7">The sequence shown here is derived from an EMBL/GenBank/DDBJ whole genome shotgun (WGS) entry which is preliminary data.</text>
</comment>
<evidence type="ECO:0000256" key="3">
    <source>
        <dbReference type="ARBA" id="ARBA00023163"/>
    </source>
</evidence>
<evidence type="ECO:0000256" key="4">
    <source>
        <dbReference type="PROSITE-ProRule" id="PRU00335"/>
    </source>
</evidence>
<reference evidence="7 8" key="1">
    <citation type="submission" date="2020-08" db="EMBL/GenBank/DDBJ databases">
        <title>Genomic Encyclopedia of Archaeal and Bacterial Type Strains, Phase II (KMG-II): from individual species to whole genera.</title>
        <authorList>
            <person name="Goeker M."/>
        </authorList>
    </citation>
    <scope>NUCLEOTIDE SEQUENCE [LARGE SCALE GENOMIC DNA]</scope>
    <source>
        <strain evidence="7 8">DSM 43850</strain>
    </source>
</reference>
<dbReference type="InterPro" id="IPR011075">
    <property type="entry name" value="TetR_C"/>
</dbReference>
<keyword evidence="8" id="KW-1185">Reference proteome</keyword>
<dbReference type="Gene3D" id="1.10.357.10">
    <property type="entry name" value="Tetracycline Repressor, domain 2"/>
    <property type="match status" value="1"/>
</dbReference>
<dbReference type="EMBL" id="JACJID010000003">
    <property type="protein sequence ID" value="MBA8927005.1"/>
    <property type="molecule type" value="Genomic_DNA"/>
</dbReference>
<evidence type="ECO:0000256" key="2">
    <source>
        <dbReference type="ARBA" id="ARBA00023125"/>
    </source>
</evidence>
<dbReference type="InterPro" id="IPR009057">
    <property type="entry name" value="Homeodomain-like_sf"/>
</dbReference>
<feature type="compositionally biased region" description="Basic and acidic residues" evidence="5">
    <location>
        <begin position="12"/>
        <end position="21"/>
    </location>
</feature>